<accession>A0A317Y4V9</accession>
<reference evidence="2" key="1">
    <citation type="journal article" date="2018" name="Nat. Genet.">
        <title>Extensive intraspecific gene order and gene structural variations between Mo17 and other maize genomes.</title>
        <authorList>
            <person name="Sun S."/>
            <person name="Zhou Y."/>
            <person name="Chen J."/>
            <person name="Shi J."/>
            <person name="Zhao H."/>
            <person name="Zhao H."/>
            <person name="Song W."/>
            <person name="Zhang M."/>
            <person name="Cui Y."/>
            <person name="Dong X."/>
            <person name="Liu H."/>
            <person name="Ma X."/>
            <person name="Jiao Y."/>
            <person name="Wang B."/>
            <person name="Wei X."/>
            <person name="Stein J.C."/>
            <person name="Glaubitz J.C."/>
            <person name="Lu F."/>
            <person name="Yu G."/>
            <person name="Liang C."/>
            <person name="Fengler K."/>
            <person name="Li B."/>
            <person name="Rafalski A."/>
            <person name="Schnable P.S."/>
            <person name="Ware D.H."/>
            <person name="Buckler E.S."/>
            <person name="Lai J."/>
        </authorList>
    </citation>
    <scope>NUCLEOTIDE SEQUENCE [LARGE SCALE GENOMIC DNA]</scope>
    <source>
        <tissue evidence="2">Seedling</tissue>
    </source>
</reference>
<evidence type="ECO:0000313" key="2">
    <source>
        <dbReference type="EMBL" id="PWZ53740.1"/>
    </source>
</evidence>
<feature type="compositionally biased region" description="Low complexity" evidence="1">
    <location>
        <begin position="20"/>
        <end position="33"/>
    </location>
</feature>
<sequence>MDEYQTRRSPTGERFIGMFESPSTPLSSPTEPSYIAGDELHEDDFLFSSPDAAPPQPDGPRSPGRGAPQGHLGLLAGLALHEGDKRLLVRGGHDKGVAAAASAGMLLRRKATIAAAAASASALVASRNGGALSPTQSPTSSARAIPATAKPQNAGPAPTQQSSSSPLRSHSPCRQAPHPSRATSR</sequence>
<gene>
    <name evidence="2" type="ORF">Zm00014a_041651</name>
</gene>
<dbReference type="Proteomes" id="UP000251960">
    <property type="component" value="Chromosome 1"/>
</dbReference>
<organism evidence="2">
    <name type="scientific">Zea mays</name>
    <name type="common">Maize</name>
    <dbReference type="NCBI Taxonomy" id="4577"/>
    <lineage>
        <taxon>Eukaryota</taxon>
        <taxon>Viridiplantae</taxon>
        <taxon>Streptophyta</taxon>
        <taxon>Embryophyta</taxon>
        <taxon>Tracheophyta</taxon>
        <taxon>Spermatophyta</taxon>
        <taxon>Magnoliopsida</taxon>
        <taxon>Liliopsida</taxon>
        <taxon>Poales</taxon>
        <taxon>Poaceae</taxon>
        <taxon>PACMAD clade</taxon>
        <taxon>Panicoideae</taxon>
        <taxon>Andropogonodae</taxon>
        <taxon>Andropogoneae</taxon>
        <taxon>Tripsacinae</taxon>
        <taxon>Zea</taxon>
    </lineage>
</organism>
<feature type="region of interest" description="Disordered" evidence="1">
    <location>
        <begin position="1"/>
        <end position="72"/>
    </location>
</feature>
<comment type="caution">
    <text evidence="2">The sequence shown here is derived from an EMBL/GenBank/DDBJ whole genome shotgun (WGS) entry which is preliminary data.</text>
</comment>
<name>A0A317Y4V9_MAIZE</name>
<feature type="compositionally biased region" description="Polar residues" evidence="1">
    <location>
        <begin position="133"/>
        <end position="142"/>
    </location>
</feature>
<evidence type="ECO:0000256" key="1">
    <source>
        <dbReference type="SAM" id="MobiDB-lite"/>
    </source>
</evidence>
<dbReference type="EMBL" id="NCVQ01000001">
    <property type="protein sequence ID" value="PWZ53740.1"/>
    <property type="molecule type" value="Genomic_DNA"/>
</dbReference>
<dbReference type="ExpressionAtlas" id="A0A317Y4V9">
    <property type="expression patterns" value="baseline and differential"/>
</dbReference>
<proteinExistence type="predicted"/>
<dbReference type="AlphaFoldDB" id="A0A317Y4V9"/>
<feature type="region of interest" description="Disordered" evidence="1">
    <location>
        <begin position="127"/>
        <end position="185"/>
    </location>
</feature>
<protein>
    <submittedName>
        <fullName evidence="2">Uncharacterized protein</fullName>
    </submittedName>
</protein>